<evidence type="ECO:0000313" key="1">
    <source>
        <dbReference type="EMBL" id="OWM64969.1"/>
    </source>
</evidence>
<name>A0A218VXG8_PUNGR</name>
<dbReference type="Proteomes" id="UP000197138">
    <property type="component" value="Unassembled WGS sequence"/>
</dbReference>
<keyword evidence="4" id="KW-1185">Reference proteome</keyword>
<dbReference type="Proteomes" id="UP000233551">
    <property type="component" value="Unassembled WGS sequence"/>
</dbReference>
<accession>A0A218VXG8</accession>
<comment type="caution">
    <text evidence="1">The sequence shown here is derived from an EMBL/GenBank/DDBJ whole genome shotgun (WGS) entry which is preliminary data.</text>
</comment>
<dbReference type="AlphaFoldDB" id="A0A218VXG8"/>
<proteinExistence type="predicted"/>
<reference evidence="3" key="1">
    <citation type="journal article" date="2017" name="Plant J.">
        <title>The pomegranate (Punica granatum L.) genome and the genomics of punicalagin biosynthesis.</title>
        <authorList>
            <person name="Qin G."/>
            <person name="Xu C."/>
            <person name="Ming R."/>
            <person name="Tang H."/>
            <person name="Guyot R."/>
            <person name="Kramer E.M."/>
            <person name="Hu Y."/>
            <person name="Yi X."/>
            <person name="Qi Y."/>
            <person name="Xu X."/>
            <person name="Gao Z."/>
            <person name="Pan H."/>
            <person name="Jian J."/>
            <person name="Tian Y."/>
            <person name="Yue Z."/>
            <person name="Xu Y."/>
        </authorList>
    </citation>
    <scope>NUCLEOTIDE SEQUENCE [LARGE SCALE GENOMIC DNA]</scope>
    <source>
        <strain evidence="3">cv. Dabenzi</strain>
    </source>
</reference>
<dbReference type="EMBL" id="PGOL01002233">
    <property type="protein sequence ID" value="PKI49554.1"/>
    <property type="molecule type" value="Genomic_DNA"/>
</dbReference>
<sequence length="112" mass="12503">MLETTSSFRSTSSSPSIANLPSIRVRAEEVGNMKLGVEDRFANMVVGGYIGLKQDEGFIVLSSPLPQLLSRGFRSGGAAERPIDLINWMVPNNSTQRYFYTMMRFGYIDLVF</sequence>
<reference evidence="1" key="2">
    <citation type="submission" date="2017-06" db="EMBL/GenBank/DDBJ databases">
        <title>The pomegranate genome and the genomics of punicalagin biosynthesis.</title>
        <authorList>
            <person name="Xu C."/>
        </authorList>
    </citation>
    <scope>NUCLEOTIDE SEQUENCE [LARGE SCALE GENOMIC DNA]</scope>
    <source>
        <tissue evidence="1">Fresh leaf</tissue>
    </source>
</reference>
<reference evidence="2 4" key="3">
    <citation type="submission" date="2017-11" db="EMBL/GenBank/DDBJ databases">
        <title>De-novo sequencing of pomegranate (Punica granatum L.) genome.</title>
        <authorList>
            <person name="Akparov Z."/>
            <person name="Amiraslanov A."/>
            <person name="Hajiyeva S."/>
            <person name="Abbasov M."/>
            <person name="Kaur K."/>
            <person name="Hamwieh A."/>
            <person name="Solovyev V."/>
            <person name="Salamov A."/>
            <person name="Braich B."/>
            <person name="Kosarev P."/>
            <person name="Mahmoud A."/>
            <person name="Hajiyev E."/>
            <person name="Babayeva S."/>
            <person name="Izzatullayeva V."/>
            <person name="Mammadov A."/>
            <person name="Mammadov A."/>
            <person name="Sharifova S."/>
            <person name="Ojaghi J."/>
            <person name="Eynullazada K."/>
            <person name="Bayramov B."/>
            <person name="Abdulazimova A."/>
            <person name="Shahmuradov I."/>
        </authorList>
    </citation>
    <scope>NUCLEOTIDE SEQUENCE [LARGE SCALE GENOMIC DNA]</scope>
    <source>
        <strain evidence="2">AG2017</strain>
        <strain evidence="4">cv. AG2017</strain>
        <tissue evidence="2">Leaf</tissue>
    </source>
</reference>
<evidence type="ECO:0000313" key="2">
    <source>
        <dbReference type="EMBL" id="PKI49554.1"/>
    </source>
</evidence>
<organism evidence="1 3">
    <name type="scientific">Punica granatum</name>
    <name type="common">Pomegranate</name>
    <dbReference type="NCBI Taxonomy" id="22663"/>
    <lineage>
        <taxon>Eukaryota</taxon>
        <taxon>Viridiplantae</taxon>
        <taxon>Streptophyta</taxon>
        <taxon>Embryophyta</taxon>
        <taxon>Tracheophyta</taxon>
        <taxon>Spermatophyta</taxon>
        <taxon>Magnoliopsida</taxon>
        <taxon>eudicotyledons</taxon>
        <taxon>Gunneridae</taxon>
        <taxon>Pentapetalae</taxon>
        <taxon>rosids</taxon>
        <taxon>malvids</taxon>
        <taxon>Myrtales</taxon>
        <taxon>Lythraceae</taxon>
        <taxon>Punica</taxon>
    </lineage>
</organism>
<dbReference type="EMBL" id="MTKT01005739">
    <property type="protein sequence ID" value="OWM64969.1"/>
    <property type="molecule type" value="Genomic_DNA"/>
</dbReference>
<evidence type="ECO:0000313" key="4">
    <source>
        <dbReference type="Proteomes" id="UP000233551"/>
    </source>
</evidence>
<evidence type="ECO:0000313" key="3">
    <source>
        <dbReference type="Proteomes" id="UP000197138"/>
    </source>
</evidence>
<gene>
    <name evidence="1" type="ORF">CDL15_Pgr028687</name>
    <name evidence="2" type="ORF">CRG98_030047</name>
</gene>
<protein>
    <submittedName>
        <fullName evidence="1">Uncharacterized protein</fullName>
    </submittedName>
</protein>